<dbReference type="PANTHER" id="PTHR43429">
    <property type="entry name" value="PYRIDINE NUCLEOTIDE-DISULFIDE OXIDOREDUCTASE DOMAIN-CONTAINING"/>
    <property type="match status" value="1"/>
</dbReference>
<reference evidence="7" key="2">
    <citation type="submission" date="2023-08" db="EMBL/GenBank/DDBJ databases">
        <authorList>
            <person name="Luo J."/>
        </authorList>
    </citation>
    <scope>NUCLEOTIDE SEQUENCE</scope>
    <source>
        <strain evidence="7">DSM 25064</strain>
    </source>
</reference>
<gene>
    <name evidence="7" type="ORF">Q8A57_00135</name>
</gene>
<reference evidence="7" key="1">
    <citation type="journal article" date="2010" name="Int. J. Syst. Evol. Microbiol.">
        <title>Porticoccus litoralis gen. nov., sp. nov., a gammaproteobacterium isolated from the Yellow Sea.</title>
        <authorList>
            <person name="Oh H.M."/>
            <person name="Kim H."/>
            <person name="Kim K.M."/>
            <person name="Min G.S."/>
            <person name="Cho J.C."/>
        </authorList>
    </citation>
    <scope>NUCLEOTIDE SEQUENCE</scope>
    <source>
        <strain evidence="7">DSM 25064</strain>
    </source>
</reference>
<comment type="similarity">
    <text evidence="2">Belongs to the FAD-dependent oxidoreductase family.</text>
</comment>
<dbReference type="AlphaFoldDB" id="A0AAW8B2P0"/>
<protein>
    <submittedName>
        <fullName evidence="7">FAD-dependent oxidoreductase</fullName>
    </submittedName>
</protein>
<dbReference type="Pfam" id="PF07992">
    <property type="entry name" value="Pyr_redox_2"/>
    <property type="match status" value="1"/>
</dbReference>
<comment type="cofactor">
    <cofactor evidence="1">
        <name>FAD</name>
        <dbReference type="ChEBI" id="CHEBI:57692"/>
    </cofactor>
</comment>
<dbReference type="SUPFAM" id="SSF51905">
    <property type="entry name" value="FAD/NAD(P)-binding domain"/>
    <property type="match status" value="1"/>
</dbReference>
<evidence type="ECO:0000259" key="5">
    <source>
        <dbReference type="Pfam" id="PF07992"/>
    </source>
</evidence>
<sequence length="397" mass="42988">MTHRLAIIGTGMAGARIVEALINEGYQGDITMLGEERIKPYNRIQLSTVLAGDKAIDGLPLLDDNWYQLHNIQLRSGDPVMRLDGESRTITTASGWQQTFDSIVIATGSRPFIPHIPGNNLPGVMAFRTLDDIAIMQSFAEQGEKVLVVGGGLLGLEAAYGLNKLGLDVTVLHHSDTLMNRQLDQHSANMLKASMEGSGVNILTNARTATVTGTEQVTGITLEDGRHLEAELVVFAAGITPNVEVFQSSGMAIKHGIVVDDQMRTSLPNIYALGECAEHNGVTVGIVAPIWDQAKVLTETLLGRSARYEPREHSTQLKVSGIDVFSAGNLTAGEDSRDIVINDPKAGIYRRLVIRDNRLQAALLFGDKSLCSDYEALISSHKTLGDHEQQLMFTAPP</sequence>
<dbReference type="InterPro" id="IPR050260">
    <property type="entry name" value="FAD-bd_OxRdtase"/>
</dbReference>
<evidence type="ECO:0000256" key="3">
    <source>
        <dbReference type="ARBA" id="ARBA00022630"/>
    </source>
</evidence>
<comment type="caution">
    <text evidence="7">The sequence shown here is derived from an EMBL/GenBank/DDBJ whole genome shotgun (WGS) entry which is preliminary data.</text>
</comment>
<dbReference type="InterPro" id="IPR023753">
    <property type="entry name" value="FAD/NAD-binding_dom"/>
</dbReference>
<feature type="domain" description="NADH-rubredoxin oxidoreductase C-terminal" evidence="6">
    <location>
        <begin position="314"/>
        <end position="381"/>
    </location>
</feature>
<keyword evidence="3" id="KW-0285">Flavoprotein</keyword>
<dbReference type="GO" id="GO:0016491">
    <property type="term" value="F:oxidoreductase activity"/>
    <property type="evidence" value="ECO:0007669"/>
    <property type="project" value="InterPro"/>
</dbReference>
<evidence type="ECO:0000256" key="1">
    <source>
        <dbReference type="ARBA" id="ARBA00001974"/>
    </source>
</evidence>
<keyword evidence="8" id="KW-1185">Reference proteome</keyword>
<keyword evidence="4" id="KW-0274">FAD</keyword>
<name>A0AAW8B2P0_9GAMM</name>
<dbReference type="PANTHER" id="PTHR43429:SF3">
    <property type="entry name" value="NITRITE REDUCTASE [NAD(P)H]"/>
    <property type="match status" value="1"/>
</dbReference>
<dbReference type="RefSeq" id="WP_305168890.1">
    <property type="nucleotide sequence ID" value="NZ_JAUUUU010000001.1"/>
</dbReference>
<dbReference type="InterPro" id="IPR041575">
    <property type="entry name" value="Rubredoxin_C"/>
</dbReference>
<evidence type="ECO:0000259" key="6">
    <source>
        <dbReference type="Pfam" id="PF18267"/>
    </source>
</evidence>
<evidence type="ECO:0000256" key="2">
    <source>
        <dbReference type="ARBA" id="ARBA00006442"/>
    </source>
</evidence>
<accession>A0AAW8B2P0</accession>
<dbReference type="Gene3D" id="3.50.50.60">
    <property type="entry name" value="FAD/NAD(P)-binding domain"/>
    <property type="match status" value="2"/>
</dbReference>
<dbReference type="Proteomes" id="UP001178354">
    <property type="component" value="Unassembled WGS sequence"/>
</dbReference>
<dbReference type="Pfam" id="PF18267">
    <property type="entry name" value="Rubredoxin_C"/>
    <property type="match status" value="1"/>
</dbReference>
<evidence type="ECO:0000313" key="8">
    <source>
        <dbReference type="Proteomes" id="UP001178354"/>
    </source>
</evidence>
<dbReference type="PRINTS" id="PR00368">
    <property type="entry name" value="FADPNR"/>
</dbReference>
<dbReference type="InterPro" id="IPR036188">
    <property type="entry name" value="FAD/NAD-bd_sf"/>
</dbReference>
<evidence type="ECO:0000313" key="7">
    <source>
        <dbReference type="EMBL" id="MDP1519373.1"/>
    </source>
</evidence>
<organism evidence="7 8">
    <name type="scientific">Porticoccus litoralis</name>
    <dbReference type="NCBI Taxonomy" id="434086"/>
    <lineage>
        <taxon>Bacteria</taxon>
        <taxon>Pseudomonadati</taxon>
        <taxon>Pseudomonadota</taxon>
        <taxon>Gammaproteobacteria</taxon>
        <taxon>Cellvibrionales</taxon>
        <taxon>Porticoccaceae</taxon>
        <taxon>Porticoccus</taxon>
    </lineage>
</organism>
<evidence type="ECO:0000256" key="4">
    <source>
        <dbReference type="ARBA" id="ARBA00022827"/>
    </source>
</evidence>
<dbReference type="Gene3D" id="3.30.390.30">
    <property type="match status" value="1"/>
</dbReference>
<feature type="domain" description="FAD/NAD(P)-binding" evidence="5">
    <location>
        <begin position="4"/>
        <end position="279"/>
    </location>
</feature>
<dbReference type="EMBL" id="JAUUUU010000001">
    <property type="protein sequence ID" value="MDP1519373.1"/>
    <property type="molecule type" value="Genomic_DNA"/>
</dbReference>
<dbReference type="PRINTS" id="PR00411">
    <property type="entry name" value="PNDRDTASEI"/>
</dbReference>
<proteinExistence type="inferred from homology"/>
<dbReference type="InterPro" id="IPR016156">
    <property type="entry name" value="FAD/NAD-linked_Rdtase_dimer_sf"/>
</dbReference>